<dbReference type="InterPro" id="IPR004245">
    <property type="entry name" value="DUF229"/>
</dbReference>
<evidence type="ECO:0000313" key="2">
    <source>
        <dbReference type="Proteomes" id="UP000708208"/>
    </source>
</evidence>
<accession>A0A8J2L481</accession>
<proteinExistence type="predicted"/>
<keyword evidence="2" id="KW-1185">Reference proteome</keyword>
<dbReference type="PANTHER" id="PTHR10974">
    <property type="entry name" value="FI08016P-RELATED"/>
    <property type="match status" value="1"/>
</dbReference>
<organism evidence="1 2">
    <name type="scientific">Allacma fusca</name>
    <dbReference type="NCBI Taxonomy" id="39272"/>
    <lineage>
        <taxon>Eukaryota</taxon>
        <taxon>Metazoa</taxon>
        <taxon>Ecdysozoa</taxon>
        <taxon>Arthropoda</taxon>
        <taxon>Hexapoda</taxon>
        <taxon>Collembola</taxon>
        <taxon>Symphypleona</taxon>
        <taxon>Sminthuridae</taxon>
        <taxon>Allacma</taxon>
    </lineage>
</organism>
<name>A0A8J2L481_9HEXA</name>
<dbReference type="GO" id="GO:0005615">
    <property type="term" value="C:extracellular space"/>
    <property type="evidence" value="ECO:0007669"/>
    <property type="project" value="TreeGrafter"/>
</dbReference>
<comment type="caution">
    <text evidence="1">The sequence shown here is derived from an EMBL/GenBank/DDBJ whole genome shotgun (WGS) entry which is preliminary data.</text>
</comment>
<dbReference type="EMBL" id="CAJVCH010543959">
    <property type="protein sequence ID" value="CAG7827551.1"/>
    <property type="molecule type" value="Genomic_DNA"/>
</dbReference>
<dbReference type="Pfam" id="PF02995">
    <property type="entry name" value="DUF229"/>
    <property type="match status" value="2"/>
</dbReference>
<sequence length="651" mass="75094">MKQSNRDTTTILLKYHVKKTQKHVTKVVEITQEEQGCSIPLTPIWPEYFSKWNPQSSVYDCSYVENLTELKDNKIVKTRPKENNTCCLHEVIRGSNDSIYNLTECTPLINDIEDVGDREVLLVKCNNFTNFHTNIPIKPAVQEKMNYWEGISDEERPFNVFILGIDTVSRSHAYRSLTKSIKLMEELGFIDFQAYHSVAPSTLTNFMAMLMGLQRAKVRGTCAKDWVAPFDNCPLIWKNFSENNYVTGYVEDGPQSFNWGGQSGFVNQPTDYYLHHLFLSLADTRGNVTEKFWNLKNYYNLQNLFFPLATSGNITEKLGKNPKYYSAECTSQERVPEFLLRYSIRWLKKFANTPHFFLSWFAYPFHEDIYSLANFDEYIASFFEFLKSEASLLRKSVVIFVSDHGDRMSFFNSKSIESYFERGLPFFQIRLPDQMKENYPDIVEAIQSNSRKLTTPFDVHHTLLHVLSLNTNLDLVSKNFEPERKDRCSLFVDMPSNRTCASTNIPLTNCLCNAQYDKNAKGTSKISPGFANKLLAFSVSNLNMKVLKSKYSQLCSKWSSSSDDIIYTRYISQTKAFSEILIAFTANPGEAKFEARLKITKSAGAFIIKKFTEVVGFSRINKFGDQSWCIPMETDEDKEMKELCLCKIQRV</sequence>
<evidence type="ECO:0000313" key="1">
    <source>
        <dbReference type="EMBL" id="CAG7827551.1"/>
    </source>
</evidence>
<dbReference type="PANTHER" id="PTHR10974:SF1">
    <property type="entry name" value="FI08016P-RELATED"/>
    <property type="match status" value="1"/>
</dbReference>
<dbReference type="OrthoDB" id="413313at2759"/>
<dbReference type="AlphaFoldDB" id="A0A8J2L481"/>
<protein>
    <submittedName>
        <fullName evidence="1">Uncharacterized protein</fullName>
    </submittedName>
</protein>
<dbReference type="Proteomes" id="UP000708208">
    <property type="component" value="Unassembled WGS sequence"/>
</dbReference>
<gene>
    <name evidence="1" type="ORF">AFUS01_LOCUS37532</name>
</gene>
<reference evidence="1" key="1">
    <citation type="submission" date="2021-06" db="EMBL/GenBank/DDBJ databases">
        <authorList>
            <person name="Hodson N. C."/>
            <person name="Mongue J. A."/>
            <person name="Jaron S. K."/>
        </authorList>
    </citation>
    <scope>NUCLEOTIDE SEQUENCE</scope>
</reference>
<dbReference type="CDD" id="cd16021">
    <property type="entry name" value="ALP_like"/>
    <property type="match status" value="1"/>
</dbReference>